<keyword evidence="3" id="KW-0812">Transmembrane</keyword>
<feature type="compositionally biased region" description="Low complexity" evidence="2">
    <location>
        <begin position="778"/>
        <end position="789"/>
    </location>
</feature>
<evidence type="ECO:0000256" key="1">
    <source>
        <dbReference type="SAM" id="Coils"/>
    </source>
</evidence>
<gene>
    <name evidence="4" type="ORF">PROFUN_03520</name>
</gene>
<accession>A0A2P6MNF4</accession>
<comment type="caution">
    <text evidence="4">The sequence shown here is derived from an EMBL/GenBank/DDBJ whole genome shotgun (WGS) entry which is preliminary data.</text>
</comment>
<feature type="region of interest" description="Disordered" evidence="2">
    <location>
        <begin position="919"/>
        <end position="939"/>
    </location>
</feature>
<feature type="region of interest" description="Disordered" evidence="2">
    <location>
        <begin position="754"/>
        <end position="789"/>
    </location>
</feature>
<dbReference type="OrthoDB" id="1001765at2759"/>
<name>A0A2P6MNF4_9EUKA</name>
<dbReference type="InParanoid" id="A0A2P6MNF4"/>
<sequence length="1090" mass="116826">MRRGRLLKRLLSGGNTLSRKKDTERKEITNESSCQRILSLDDVGEDVQLYILACCDLKSMAALANVEPSVQVSFTLASIEVRKVDDWPILRSGQLYQSLIPFDRDRSHFQRCFYPQMRMRGANAVLMGRTKGTFIFRGSSHGDNEMTISYIDSHGNIRHNRMSFTPDGYIGAHWEDKTPYCSLVQIMLKHPELSHPLYNGPSSAADYAANLIRYFDLCAWPTSQARLAQLRGAHSRTFITTDHNKTRMKAAAFLIAICLASLVAAQQQSVKSFINDNNVLNYLLTVKNLEAAYYQQGLAAFNEGAFNAAGFVQGIRSAIAVVAAQEANHARTLSQILISRGWPAIPVCTYTFHSATPGDFINALPAFGSLGTEAYVSAAVGLTNKDFLNAVAGIATVEARHASFASFLVQGNPFLEGPFTTARSYTELLQIIAVSYVNTNVSVSSADLDSYRWVPASSFRFPGTNVTDVNGEVVSYFTANTSYLASDANVLNYLLIVESLEASFYQTFSASYTPANILAAYPGLNSTLAERYSSIINVIAAHELVHASALHSTLQSLSQITSHNIAPACSCNWAELSPALADSTRVNFTTFLSVAYSLESLGVRARHGAGDKMIIPSLTQFIQSINTVDAGHTSFLAQLFQSADALNHNLATPVRAFDTPFDSSDAIQPSAFFAIMGPAFSSQCVAGISVPADGRINAFNDANNNYAPYTNSMGGSVTGTSTASGTAASTTAAYTTAASTTAASTTAASTTAAITNTSSTSAASTTNGGMADGSGIQTSEESTTTVSPTEAVTLTTNKGSTDTTVSSTSPSTTGTVVTMTFTVTISGSVPSFSDFSTIMADVLGCSKVDITAASRKRDVDQSFRLTQSSLSQLGAANDSLHRAVREAQISPDNNPFSRSAAQHGITPFSVSSIKSESTASDVSNQAGGDSTASTQKSNTGAIVGGVVGGIIGLLIVVGVVVAVLTMTKKRKDVEAAQTKEEPVERVHIGHEMSVVVDKAEEIAPHHPHAVDTTSSPVAAVKSKEERERALRAKVVELRQQMEGRTTEMDELLLETQTREVMEKQRQLMEENAQTRQHIELIEKRISELAE</sequence>
<reference evidence="4 5" key="1">
    <citation type="journal article" date="2018" name="Genome Biol. Evol.">
        <title>Multiple Roots of Fruiting Body Formation in Amoebozoa.</title>
        <authorList>
            <person name="Hillmann F."/>
            <person name="Forbes G."/>
            <person name="Novohradska S."/>
            <person name="Ferling I."/>
            <person name="Riege K."/>
            <person name="Groth M."/>
            <person name="Westermann M."/>
            <person name="Marz M."/>
            <person name="Spaller T."/>
            <person name="Winckler T."/>
            <person name="Schaap P."/>
            <person name="Glockner G."/>
        </authorList>
    </citation>
    <scope>NUCLEOTIDE SEQUENCE [LARGE SCALE GENOMIC DNA]</scope>
    <source>
        <strain evidence="4 5">Jena</strain>
    </source>
</reference>
<keyword evidence="1" id="KW-0175">Coiled coil</keyword>
<feature type="transmembrane region" description="Helical" evidence="3">
    <location>
        <begin position="941"/>
        <end position="964"/>
    </location>
</feature>
<evidence type="ECO:0000313" key="4">
    <source>
        <dbReference type="EMBL" id="PRP73206.1"/>
    </source>
</evidence>
<dbReference type="Pfam" id="PF13668">
    <property type="entry name" value="Ferritin_2"/>
    <property type="match status" value="2"/>
</dbReference>
<proteinExistence type="predicted"/>
<dbReference type="InterPro" id="IPR036860">
    <property type="entry name" value="SH2_dom_sf"/>
</dbReference>
<dbReference type="CDD" id="cd00173">
    <property type="entry name" value="SH2"/>
    <property type="match status" value="1"/>
</dbReference>
<dbReference type="AlphaFoldDB" id="A0A2P6MNF4"/>
<evidence type="ECO:0000313" key="5">
    <source>
        <dbReference type="Proteomes" id="UP000241769"/>
    </source>
</evidence>
<keyword evidence="3" id="KW-1133">Transmembrane helix</keyword>
<protein>
    <submittedName>
        <fullName evidence="4">Uncharacterized protein</fullName>
    </submittedName>
</protein>
<keyword evidence="5" id="KW-1185">Reference proteome</keyword>
<evidence type="ECO:0000256" key="3">
    <source>
        <dbReference type="SAM" id="Phobius"/>
    </source>
</evidence>
<feature type="coiled-coil region" evidence="1">
    <location>
        <begin position="1020"/>
        <end position="1084"/>
    </location>
</feature>
<dbReference type="SUPFAM" id="SSF55550">
    <property type="entry name" value="SH2 domain"/>
    <property type="match status" value="1"/>
</dbReference>
<dbReference type="EMBL" id="MDYQ01000661">
    <property type="protein sequence ID" value="PRP73206.1"/>
    <property type="molecule type" value="Genomic_DNA"/>
</dbReference>
<keyword evidence="3" id="KW-0472">Membrane</keyword>
<dbReference type="Proteomes" id="UP000241769">
    <property type="component" value="Unassembled WGS sequence"/>
</dbReference>
<feature type="compositionally biased region" description="Low complexity" evidence="2">
    <location>
        <begin position="754"/>
        <end position="769"/>
    </location>
</feature>
<evidence type="ECO:0000256" key="2">
    <source>
        <dbReference type="SAM" id="MobiDB-lite"/>
    </source>
</evidence>
<organism evidence="4 5">
    <name type="scientific">Planoprotostelium fungivorum</name>
    <dbReference type="NCBI Taxonomy" id="1890364"/>
    <lineage>
        <taxon>Eukaryota</taxon>
        <taxon>Amoebozoa</taxon>
        <taxon>Evosea</taxon>
        <taxon>Variosea</taxon>
        <taxon>Cavosteliida</taxon>
        <taxon>Cavosteliaceae</taxon>
        <taxon>Planoprotostelium</taxon>
    </lineage>
</organism>